<proteinExistence type="predicted"/>
<dbReference type="EMBL" id="FLUX01000044">
    <property type="protein sequence ID" value="SBW27315.1"/>
    <property type="molecule type" value="Genomic_DNA"/>
</dbReference>
<accession>A0ABY0JTD9</accession>
<evidence type="ECO:0000313" key="3">
    <source>
        <dbReference type="Proteomes" id="UP000195338"/>
    </source>
</evidence>
<gene>
    <name evidence="2" type="ORF">BN4901_3864</name>
</gene>
<sequence length="40" mass="4435">MTRQDLRLPGSIDPGHTKPGNTHHRGALFAPFLCFMPEST</sequence>
<name>A0ABY0JTD9_9ENTR</name>
<organism evidence="2 3">
    <name type="scientific">Citrobacter europaeus</name>
    <dbReference type="NCBI Taxonomy" id="1914243"/>
    <lineage>
        <taxon>Bacteria</taxon>
        <taxon>Pseudomonadati</taxon>
        <taxon>Pseudomonadota</taxon>
        <taxon>Gammaproteobacteria</taxon>
        <taxon>Enterobacterales</taxon>
        <taxon>Enterobacteriaceae</taxon>
        <taxon>Citrobacter</taxon>
    </lineage>
</organism>
<feature type="region of interest" description="Disordered" evidence="1">
    <location>
        <begin position="1"/>
        <end position="24"/>
    </location>
</feature>
<comment type="caution">
    <text evidence="2">The sequence shown here is derived from an EMBL/GenBank/DDBJ whole genome shotgun (WGS) entry which is preliminary data.</text>
</comment>
<evidence type="ECO:0000256" key="1">
    <source>
        <dbReference type="SAM" id="MobiDB-lite"/>
    </source>
</evidence>
<protein>
    <submittedName>
        <fullName evidence="2">Uncharacterized protein</fullName>
    </submittedName>
</protein>
<keyword evidence="3" id="KW-1185">Reference proteome</keyword>
<reference evidence="2 3" key="1">
    <citation type="submission" date="2016-04" db="EMBL/GenBank/DDBJ databases">
        <authorList>
            <person name="Mornico D."/>
        </authorList>
    </citation>
    <scope>NUCLEOTIDE SEQUENCE [LARGE SCALE GENOMIC DNA]</scope>
    <source>
        <strain evidence="2 3">A121</strain>
    </source>
</reference>
<evidence type="ECO:0000313" key="2">
    <source>
        <dbReference type="EMBL" id="SBW27315.1"/>
    </source>
</evidence>
<dbReference type="Proteomes" id="UP000195338">
    <property type="component" value="Unassembled WGS sequence"/>
</dbReference>